<organism evidence="1 2">
    <name type="scientific">Eimeria mitis</name>
    <dbReference type="NCBI Taxonomy" id="44415"/>
    <lineage>
        <taxon>Eukaryota</taxon>
        <taxon>Sar</taxon>
        <taxon>Alveolata</taxon>
        <taxon>Apicomplexa</taxon>
        <taxon>Conoidasida</taxon>
        <taxon>Coccidia</taxon>
        <taxon>Eucoccidiorida</taxon>
        <taxon>Eimeriorina</taxon>
        <taxon>Eimeriidae</taxon>
        <taxon>Eimeria</taxon>
    </lineage>
</organism>
<name>U6K6I5_9EIME</name>
<reference evidence="1" key="2">
    <citation type="submission" date="2013-10" db="EMBL/GenBank/DDBJ databases">
        <authorList>
            <person name="Aslett M."/>
        </authorList>
    </citation>
    <scope>NUCLEOTIDE SEQUENCE [LARGE SCALE GENOMIC DNA]</scope>
    <source>
        <strain evidence="1">Houghton</strain>
    </source>
</reference>
<dbReference type="Proteomes" id="UP000030744">
    <property type="component" value="Unassembled WGS sequence"/>
</dbReference>
<proteinExistence type="predicted"/>
<dbReference type="EMBL" id="HG685453">
    <property type="protein sequence ID" value="CDJ33615.1"/>
    <property type="molecule type" value="Genomic_DNA"/>
</dbReference>
<dbReference type="VEuPathDB" id="ToxoDB:EMH_0084220"/>
<dbReference type="RefSeq" id="XP_013356179.1">
    <property type="nucleotide sequence ID" value="XM_013500725.1"/>
</dbReference>
<dbReference type="GeneID" id="25382788"/>
<evidence type="ECO:0000313" key="2">
    <source>
        <dbReference type="Proteomes" id="UP000030744"/>
    </source>
</evidence>
<dbReference type="OrthoDB" id="347813at2759"/>
<sequence length="118" mass="12436">MAFAGEERLLPGIFESHARTLLLVLHAASCGGSGPREVLRMALTRAGLVTGVLDVGSPPDASYFSSFSSSVRQSKFASDSWKAVASAEAFVSDVQRLAQRCMATTATPGEEKGRMGDL</sequence>
<evidence type="ECO:0000313" key="1">
    <source>
        <dbReference type="EMBL" id="CDJ33615.1"/>
    </source>
</evidence>
<reference evidence="1" key="1">
    <citation type="submission" date="2013-10" db="EMBL/GenBank/DDBJ databases">
        <title>Genomic analysis of the causative agents of coccidiosis in chickens.</title>
        <authorList>
            <person name="Reid A.J."/>
            <person name="Blake D."/>
            <person name="Billington K."/>
            <person name="Browne H."/>
            <person name="Dunn M."/>
            <person name="Hung S."/>
            <person name="Kawahara F."/>
            <person name="Miranda-Saavedra D."/>
            <person name="Mourier T."/>
            <person name="Nagra H."/>
            <person name="Otto T.D."/>
            <person name="Rawlings N."/>
            <person name="Sanchez A."/>
            <person name="Sanders M."/>
            <person name="Subramaniam C."/>
            <person name="Tay Y."/>
            <person name="Dear P."/>
            <person name="Doerig C."/>
            <person name="Gruber A."/>
            <person name="Parkinson J."/>
            <person name="Shirley M."/>
            <person name="Wan K.L."/>
            <person name="Berriman M."/>
            <person name="Tomley F."/>
            <person name="Pain A."/>
        </authorList>
    </citation>
    <scope>NUCLEOTIDE SEQUENCE [LARGE SCALE GENOMIC DNA]</scope>
    <source>
        <strain evidence="1">Houghton</strain>
    </source>
</reference>
<gene>
    <name evidence="1" type="ORF">EMH_0084220</name>
</gene>
<dbReference type="AlphaFoldDB" id="U6K6I5"/>
<keyword evidence="2" id="KW-1185">Reference proteome</keyword>
<accession>U6K6I5</accession>
<protein>
    <submittedName>
        <fullName evidence="1">Uncharacterized protein</fullName>
    </submittedName>
</protein>